<keyword evidence="3" id="KW-1185">Reference proteome</keyword>
<keyword evidence="1" id="KW-1133">Transmembrane helix</keyword>
<sequence length="121" mass="13205">MSESMIAWSIYLVGALLLVLFGWRIAKPLSRYAQWLFAVSIAVLLFTPFSLNLENHPAAYAPALFVAVLNSVFLGIEAGLDAAVTLALIWLVALVLTLVLLLLTRKRQRGTPAQAAREPSV</sequence>
<dbReference type="RefSeq" id="WP_382418511.1">
    <property type="nucleotide sequence ID" value="NZ_AP031500.1"/>
</dbReference>
<accession>A0ABV7HT57</accession>
<feature type="transmembrane region" description="Helical" evidence="1">
    <location>
        <begin position="82"/>
        <end position="103"/>
    </location>
</feature>
<dbReference type="EMBL" id="JBHRTL010000031">
    <property type="protein sequence ID" value="MFC3156989.1"/>
    <property type="molecule type" value="Genomic_DNA"/>
</dbReference>
<comment type="caution">
    <text evidence="2">The sequence shown here is derived from an EMBL/GenBank/DDBJ whole genome shotgun (WGS) entry which is preliminary data.</text>
</comment>
<feature type="transmembrane region" description="Helical" evidence="1">
    <location>
        <begin position="32"/>
        <end position="51"/>
    </location>
</feature>
<feature type="transmembrane region" description="Helical" evidence="1">
    <location>
        <begin position="58"/>
        <end position="76"/>
    </location>
</feature>
<keyword evidence="1" id="KW-0812">Transmembrane</keyword>
<gene>
    <name evidence="2" type="ORF">ACFOEB_17405</name>
</gene>
<evidence type="ECO:0000313" key="3">
    <source>
        <dbReference type="Proteomes" id="UP001595548"/>
    </source>
</evidence>
<evidence type="ECO:0000313" key="2">
    <source>
        <dbReference type="EMBL" id="MFC3156989.1"/>
    </source>
</evidence>
<evidence type="ECO:0000256" key="1">
    <source>
        <dbReference type="SAM" id="Phobius"/>
    </source>
</evidence>
<reference evidence="3" key="1">
    <citation type="journal article" date="2019" name="Int. J. Syst. Evol. Microbiol.">
        <title>The Global Catalogue of Microorganisms (GCM) 10K type strain sequencing project: providing services to taxonomists for standard genome sequencing and annotation.</title>
        <authorList>
            <consortium name="The Broad Institute Genomics Platform"/>
            <consortium name="The Broad Institute Genome Sequencing Center for Infectious Disease"/>
            <person name="Wu L."/>
            <person name="Ma J."/>
        </authorList>
    </citation>
    <scope>NUCLEOTIDE SEQUENCE [LARGE SCALE GENOMIC DNA]</scope>
    <source>
        <strain evidence="3">KCTC 52141</strain>
    </source>
</reference>
<organism evidence="2 3">
    <name type="scientific">Gilvimarinus japonicus</name>
    <dbReference type="NCBI Taxonomy" id="1796469"/>
    <lineage>
        <taxon>Bacteria</taxon>
        <taxon>Pseudomonadati</taxon>
        <taxon>Pseudomonadota</taxon>
        <taxon>Gammaproteobacteria</taxon>
        <taxon>Cellvibrionales</taxon>
        <taxon>Cellvibrionaceae</taxon>
        <taxon>Gilvimarinus</taxon>
    </lineage>
</organism>
<proteinExistence type="predicted"/>
<dbReference type="Proteomes" id="UP001595548">
    <property type="component" value="Unassembled WGS sequence"/>
</dbReference>
<name>A0ABV7HT57_9GAMM</name>
<protein>
    <submittedName>
        <fullName evidence="2">Uncharacterized protein</fullName>
    </submittedName>
</protein>
<keyword evidence="1" id="KW-0472">Membrane</keyword>
<feature type="transmembrane region" description="Helical" evidence="1">
    <location>
        <begin position="7"/>
        <end position="26"/>
    </location>
</feature>